<keyword evidence="6" id="KW-1185">Reference proteome</keyword>
<dbReference type="InterPro" id="IPR057207">
    <property type="entry name" value="FBXL15_LRR"/>
</dbReference>
<dbReference type="GO" id="GO:0005096">
    <property type="term" value="F:GTPase activator activity"/>
    <property type="evidence" value="ECO:0007669"/>
    <property type="project" value="UniProtKB-KW"/>
</dbReference>
<dbReference type="PANTHER" id="PTHR24113">
    <property type="entry name" value="RAN GTPASE-ACTIVATING PROTEIN 1"/>
    <property type="match status" value="1"/>
</dbReference>
<keyword evidence="1" id="KW-0343">GTPase activation</keyword>
<dbReference type="InterPro" id="IPR001611">
    <property type="entry name" value="Leu-rich_rpt"/>
</dbReference>
<dbReference type="AlphaFoldDB" id="A0AA88GW14"/>
<feature type="domain" description="F-box/LRR-repeat protein 15-like leucin rich repeat" evidence="4">
    <location>
        <begin position="249"/>
        <end position="442"/>
    </location>
</feature>
<dbReference type="Pfam" id="PF13516">
    <property type="entry name" value="LRR_6"/>
    <property type="match status" value="1"/>
</dbReference>
<dbReference type="GO" id="GO:0005634">
    <property type="term" value="C:nucleus"/>
    <property type="evidence" value="ECO:0007669"/>
    <property type="project" value="TreeGrafter"/>
</dbReference>
<gene>
    <name evidence="5" type="ORF">C9374_002508</name>
</gene>
<comment type="caution">
    <text evidence="5">The sequence shown here is derived from an EMBL/GenBank/DDBJ whole genome shotgun (WGS) entry which is preliminary data.</text>
</comment>
<dbReference type="GO" id="GO:0031267">
    <property type="term" value="F:small GTPase binding"/>
    <property type="evidence" value="ECO:0007669"/>
    <property type="project" value="TreeGrafter"/>
</dbReference>
<protein>
    <recommendedName>
        <fullName evidence="4">F-box/LRR-repeat protein 15-like leucin rich repeat domain-containing protein</fullName>
    </recommendedName>
</protein>
<dbReference type="InterPro" id="IPR036047">
    <property type="entry name" value="F-box-like_dom_sf"/>
</dbReference>
<evidence type="ECO:0000256" key="1">
    <source>
        <dbReference type="ARBA" id="ARBA00022468"/>
    </source>
</evidence>
<keyword evidence="3" id="KW-0677">Repeat</keyword>
<dbReference type="GeneID" id="68094964"/>
<evidence type="ECO:0000256" key="2">
    <source>
        <dbReference type="ARBA" id="ARBA00022614"/>
    </source>
</evidence>
<dbReference type="GO" id="GO:0006913">
    <property type="term" value="P:nucleocytoplasmic transport"/>
    <property type="evidence" value="ECO:0007669"/>
    <property type="project" value="TreeGrafter"/>
</dbReference>
<dbReference type="SMART" id="SM00367">
    <property type="entry name" value="LRR_CC"/>
    <property type="match status" value="5"/>
</dbReference>
<proteinExistence type="predicted"/>
<evidence type="ECO:0000256" key="3">
    <source>
        <dbReference type="ARBA" id="ARBA00022737"/>
    </source>
</evidence>
<dbReference type="RefSeq" id="XP_044550756.1">
    <property type="nucleotide sequence ID" value="XM_044691934.1"/>
</dbReference>
<keyword evidence="2" id="KW-0433">Leucine-rich repeat</keyword>
<evidence type="ECO:0000313" key="6">
    <source>
        <dbReference type="Proteomes" id="UP000816034"/>
    </source>
</evidence>
<organism evidence="5 6">
    <name type="scientific">Naegleria lovaniensis</name>
    <name type="common">Amoeba</name>
    <dbReference type="NCBI Taxonomy" id="51637"/>
    <lineage>
        <taxon>Eukaryota</taxon>
        <taxon>Discoba</taxon>
        <taxon>Heterolobosea</taxon>
        <taxon>Tetramitia</taxon>
        <taxon>Eutetramitia</taxon>
        <taxon>Vahlkampfiidae</taxon>
        <taxon>Naegleria</taxon>
    </lineage>
</organism>
<dbReference type="SMART" id="SM00368">
    <property type="entry name" value="LRR_RI"/>
    <property type="match status" value="5"/>
</dbReference>
<dbReference type="GO" id="GO:0048471">
    <property type="term" value="C:perinuclear region of cytoplasm"/>
    <property type="evidence" value="ECO:0007669"/>
    <property type="project" value="TreeGrafter"/>
</dbReference>
<accession>A0AA88GW14</accession>
<sequence length="450" mass="50565">MKRWKRLLFGYRDGNNNNSGSRLGGTLVNGEATSSSKDMIFPSEILYLIFQFVDSYQDILISFKGVCKYWYRVATKVPLAMTLSKNTLASKSTTSHPILMHTNITSVEIVSGGVGMSMEEMKIMIKKLKSVEDPEIEKQVIKYCGNEMKRDENLSIWRKLLEFKFGANRIGDVGVKLLMTEAFGSFATPRRSVLSNVSYCLQVLSLNANDIQLEGVKAIAGNPSMKNLSYLNLWWNRIDNECLQVITSSENLQNLTELHIGSCQFDAIGVKYIAESSFMKKLTVLDLTCNEIGKEGVKYLSQQGTSLQNLTSLSLNNCLIEDEGLEFLMDGYCIQNMTKLELMENMILKGLNYLASKKQPFKKYLIVLKIGANKVGDEGVKVLAGASNEQLHKLERLNLIFTDISDVSVEVIVNCERWKGTLRRVDVTKNGNVTTNGLELLRLHGINIRK</sequence>
<dbReference type="Gene3D" id="1.20.1280.50">
    <property type="match status" value="1"/>
</dbReference>
<dbReference type="SUPFAM" id="SSF52047">
    <property type="entry name" value="RNI-like"/>
    <property type="match status" value="1"/>
</dbReference>
<dbReference type="Pfam" id="PF25372">
    <property type="entry name" value="DUF7885"/>
    <property type="match status" value="1"/>
</dbReference>
<dbReference type="Proteomes" id="UP000816034">
    <property type="component" value="Unassembled WGS sequence"/>
</dbReference>
<name>A0AA88GW14_NAELO</name>
<dbReference type="EMBL" id="PYSW02000015">
    <property type="protein sequence ID" value="KAG2386764.1"/>
    <property type="molecule type" value="Genomic_DNA"/>
</dbReference>
<dbReference type="Gene3D" id="3.80.10.10">
    <property type="entry name" value="Ribonuclease Inhibitor"/>
    <property type="match status" value="3"/>
</dbReference>
<dbReference type="InterPro" id="IPR006553">
    <property type="entry name" value="Leu-rich_rpt_Cys-con_subtyp"/>
</dbReference>
<dbReference type="InterPro" id="IPR032675">
    <property type="entry name" value="LRR_dom_sf"/>
</dbReference>
<evidence type="ECO:0000313" key="5">
    <source>
        <dbReference type="EMBL" id="KAG2386764.1"/>
    </source>
</evidence>
<dbReference type="PANTHER" id="PTHR24113:SF12">
    <property type="entry name" value="RAN GTPASE-ACTIVATING PROTEIN 1"/>
    <property type="match status" value="1"/>
</dbReference>
<evidence type="ECO:0000259" key="4">
    <source>
        <dbReference type="Pfam" id="PF25372"/>
    </source>
</evidence>
<dbReference type="InterPro" id="IPR027038">
    <property type="entry name" value="RanGap"/>
</dbReference>
<dbReference type="GO" id="GO:0005829">
    <property type="term" value="C:cytosol"/>
    <property type="evidence" value="ECO:0007669"/>
    <property type="project" value="TreeGrafter"/>
</dbReference>
<dbReference type="SUPFAM" id="SSF81383">
    <property type="entry name" value="F-box domain"/>
    <property type="match status" value="1"/>
</dbReference>
<reference evidence="5 6" key="1">
    <citation type="journal article" date="2018" name="BMC Genomics">
        <title>The genome of Naegleria lovaniensis, the basis for a comparative approach to unravel pathogenicity factors of the human pathogenic amoeba N. fowleri.</title>
        <authorList>
            <person name="Liechti N."/>
            <person name="Schurch N."/>
            <person name="Bruggmann R."/>
            <person name="Wittwer M."/>
        </authorList>
    </citation>
    <scope>NUCLEOTIDE SEQUENCE [LARGE SCALE GENOMIC DNA]</scope>
    <source>
        <strain evidence="5 6">ATCC 30569</strain>
    </source>
</reference>